<name>A0ABP9Q4L3_9PSEU</name>
<keyword evidence="2" id="KW-1185">Reference proteome</keyword>
<dbReference type="Proteomes" id="UP001428817">
    <property type="component" value="Unassembled WGS sequence"/>
</dbReference>
<sequence>MAVTFRATVDVRLDDVDVNGPIRGPALLAYADHARWACLRAAGLSPSDLRTRRIGPVNLETTVSFRRELLPGERVEITCEFEYGPGRTSRVHQELRTPDGTLIAEVSGVSGLLDPDRRRLLENPADHWRALAPNPKPLGL</sequence>
<proteinExistence type="predicted"/>
<gene>
    <name evidence="1" type="ORF">GCM10023321_33120</name>
</gene>
<dbReference type="InterPro" id="IPR029069">
    <property type="entry name" value="HotDog_dom_sf"/>
</dbReference>
<protein>
    <submittedName>
        <fullName evidence="1">Acyl-CoA thioesterase</fullName>
    </submittedName>
</protein>
<evidence type="ECO:0000313" key="1">
    <source>
        <dbReference type="EMBL" id="GAA5156728.1"/>
    </source>
</evidence>
<dbReference type="Pfam" id="PF13279">
    <property type="entry name" value="4HBT_2"/>
    <property type="match status" value="1"/>
</dbReference>
<dbReference type="SUPFAM" id="SSF54637">
    <property type="entry name" value="Thioesterase/thiol ester dehydrase-isomerase"/>
    <property type="match status" value="1"/>
</dbReference>
<accession>A0ABP9Q4L3</accession>
<dbReference type="CDD" id="cd00586">
    <property type="entry name" value="4HBT"/>
    <property type="match status" value="1"/>
</dbReference>
<dbReference type="EMBL" id="BAABJP010000015">
    <property type="protein sequence ID" value="GAA5156728.1"/>
    <property type="molecule type" value="Genomic_DNA"/>
</dbReference>
<comment type="caution">
    <text evidence="1">The sequence shown here is derived from an EMBL/GenBank/DDBJ whole genome shotgun (WGS) entry which is preliminary data.</text>
</comment>
<dbReference type="RefSeq" id="WP_185059593.1">
    <property type="nucleotide sequence ID" value="NZ_BAABJP010000015.1"/>
</dbReference>
<organism evidence="1 2">
    <name type="scientific">Pseudonocardia eucalypti</name>
    <dbReference type="NCBI Taxonomy" id="648755"/>
    <lineage>
        <taxon>Bacteria</taxon>
        <taxon>Bacillati</taxon>
        <taxon>Actinomycetota</taxon>
        <taxon>Actinomycetes</taxon>
        <taxon>Pseudonocardiales</taxon>
        <taxon>Pseudonocardiaceae</taxon>
        <taxon>Pseudonocardia</taxon>
    </lineage>
</organism>
<evidence type="ECO:0000313" key="2">
    <source>
        <dbReference type="Proteomes" id="UP001428817"/>
    </source>
</evidence>
<reference evidence="2" key="1">
    <citation type="journal article" date="2019" name="Int. J. Syst. Evol. Microbiol.">
        <title>The Global Catalogue of Microorganisms (GCM) 10K type strain sequencing project: providing services to taxonomists for standard genome sequencing and annotation.</title>
        <authorList>
            <consortium name="The Broad Institute Genomics Platform"/>
            <consortium name="The Broad Institute Genome Sequencing Center for Infectious Disease"/>
            <person name="Wu L."/>
            <person name="Ma J."/>
        </authorList>
    </citation>
    <scope>NUCLEOTIDE SEQUENCE [LARGE SCALE GENOMIC DNA]</scope>
    <source>
        <strain evidence="2">JCM 18303</strain>
    </source>
</reference>
<dbReference type="Gene3D" id="3.10.129.10">
    <property type="entry name" value="Hotdog Thioesterase"/>
    <property type="match status" value="1"/>
</dbReference>